<feature type="region of interest" description="Disordered" evidence="1">
    <location>
        <begin position="98"/>
        <end position="136"/>
    </location>
</feature>
<evidence type="ECO:0008006" key="4">
    <source>
        <dbReference type="Google" id="ProtNLM"/>
    </source>
</evidence>
<dbReference type="AlphaFoldDB" id="A0AAN8EVV2"/>
<organism evidence="2 3">
    <name type="scientific">Trichostrongylus colubriformis</name>
    <name type="common">Black scour worm</name>
    <dbReference type="NCBI Taxonomy" id="6319"/>
    <lineage>
        <taxon>Eukaryota</taxon>
        <taxon>Metazoa</taxon>
        <taxon>Ecdysozoa</taxon>
        <taxon>Nematoda</taxon>
        <taxon>Chromadorea</taxon>
        <taxon>Rhabditida</taxon>
        <taxon>Rhabditina</taxon>
        <taxon>Rhabditomorpha</taxon>
        <taxon>Strongyloidea</taxon>
        <taxon>Trichostrongylidae</taxon>
        <taxon>Trichostrongylus</taxon>
    </lineage>
</organism>
<dbReference type="EMBL" id="WIXE01022898">
    <property type="protein sequence ID" value="KAK5967012.1"/>
    <property type="molecule type" value="Genomic_DNA"/>
</dbReference>
<keyword evidence="3" id="KW-1185">Reference proteome</keyword>
<evidence type="ECO:0000313" key="3">
    <source>
        <dbReference type="Proteomes" id="UP001331761"/>
    </source>
</evidence>
<dbReference type="Pfam" id="PF10253">
    <property type="entry name" value="PRCC"/>
    <property type="match status" value="1"/>
</dbReference>
<proteinExistence type="predicted"/>
<comment type="caution">
    <text evidence="2">The sequence shown here is derived from an EMBL/GenBank/DDBJ whole genome shotgun (WGS) entry which is preliminary data.</text>
</comment>
<feature type="region of interest" description="Disordered" evidence="1">
    <location>
        <begin position="150"/>
        <end position="262"/>
    </location>
</feature>
<sequence length="427" mass="45831">MMGLVDYGSDSGSDNDDTPNGAVENVTQPMVPKAKSEQSAVNGRDNSYFNEDDVFEGTSSLNLPSVIEPTNAVAETKAEDELEDMVKPKDWEVKLAEKELKRREKKARKREKKEKLRKERRMLEAASSGQEKSIKGKAKIAAFGALKAIAGESDSDSEDEKVDKSPMPASKPKGSNLLSMLPTPKSGKSTTGLGGANSKGAGIMLPPSLRNKTTTPGTTSKVSSAKAAAAKRSATSDDSDDDSLPTDFFGLSSAPEPKIPRVGDVPALINGVADVVGPSRPTKLDVDVDESYGYPEVGPSSSEPATEGVITDEEAHRLIMKYEVGPAGPMEHRSLNSIAGDIVDIRVDDALGPDVRATLLKNLHVAARAKDAMAPLPKSKNPADVTSKRKHQITYLANLAVAREEALQQQWAESKQMRRMGRQKYGF</sequence>
<accession>A0AAN8EVV2</accession>
<reference evidence="2 3" key="1">
    <citation type="submission" date="2019-10" db="EMBL/GenBank/DDBJ databases">
        <title>Assembly and Annotation for the nematode Trichostrongylus colubriformis.</title>
        <authorList>
            <person name="Martin J."/>
        </authorList>
    </citation>
    <scope>NUCLEOTIDE SEQUENCE [LARGE SCALE GENOMIC DNA]</scope>
    <source>
        <strain evidence="2">G859</strain>
        <tissue evidence="2">Whole worm</tissue>
    </source>
</reference>
<dbReference type="PANTHER" id="PTHR13621:SF2">
    <property type="entry name" value="PROLINE-RICH PROTEIN PRCC"/>
    <property type="match status" value="1"/>
</dbReference>
<feature type="region of interest" description="Disordered" evidence="1">
    <location>
        <begin position="281"/>
        <end position="307"/>
    </location>
</feature>
<dbReference type="PANTHER" id="PTHR13621">
    <property type="entry name" value="PROLINE-RICH PROTEIN PRCC"/>
    <property type="match status" value="1"/>
</dbReference>
<evidence type="ECO:0000256" key="1">
    <source>
        <dbReference type="SAM" id="MobiDB-lite"/>
    </source>
</evidence>
<dbReference type="InterPro" id="IPR018800">
    <property type="entry name" value="PRCC"/>
</dbReference>
<feature type="compositionally biased region" description="Polar residues" evidence="1">
    <location>
        <begin position="37"/>
        <end position="49"/>
    </location>
</feature>
<protein>
    <recommendedName>
        <fullName evidence="4">Proline-rich protein PRCC</fullName>
    </recommendedName>
</protein>
<feature type="region of interest" description="Disordered" evidence="1">
    <location>
        <begin position="1"/>
        <end position="62"/>
    </location>
</feature>
<name>A0AAN8EVV2_TRICO</name>
<evidence type="ECO:0000313" key="2">
    <source>
        <dbReference type="EMBL" id="KAK5967012.1"/>
    </source>
</evidence>
<dbReference type="GO" id="GO:0005634">
    <property type="term" value="C:nucleus"/>
    <property type="evidence" value="ECO:0007669"/>
    <property type="project" value="TreeGrafter"/>
</dbReference>
<dbReference type="Proteomes" id="UP001331761">
    <property type="component" value="Unassembled WGS sequence"/>
</dbReference>
<feature type="compositionally biased region" description="Basic residues" evidence="1">
    <location>
        <begin position="103"/>
        <end position="112"/>
    </location>
</feature>
<gene>
    <name evidence="2" type="ORF">GCK32_000918</name>
</gene>
<feature type="compositionally biased region" description="Basic and acidic residues" evidence="1">
    <location>
        <begin position="113"/>
        <end position="123"/>
    </location>
</feature>
<feature type="compositionally biased region" description="Low complexity" evidence="1">
    <location>
        <begin position="1"/>
        <end position="12"/>
    </location>
</feature>
<feature type="compositionally biased region" description="Low complexity" evidence="1">
    <location>
        <begin position="218"/>
        <end position="233"/>
    </location>
</feature>